<dbReference type="InterPro" id="IPR010998">
    <property type="entry name" value="Integrase_recombinase_N"/>
</dbReference>
<dbReference type="Proteomes" id="UP000075357">
    <property type="component" value="Unassembled WGS sequence"/>
</dbReference>
<organism evidence="3 4">
    <name type="scientific">Microbacterium laevaniformans</name>
    <dbReference type="NCBI Taxonomy" id="36807"/>
    <lineage>
        <taxon>Bacteria</taxon>
        <taxon>Bacillati</taxon>
        <taxon>Actinomycetota</taxon>
        <taxon>Actinomycetes</taxon>
        <taxon>Micrococcales</taxon>
        <taxon>Microbacteriaceae</taxon>
        <taxon>Microbacterium</taxon>
    </lineage>
</organism>
<keyword evidence="1" id="KW-0238">DNA-binding</keyword>
<evidence type="ECO:0000256" key="1">
    <source>
        <dbReference type="ARBA" id="ARBA00023125"/>
    </source>
</evidence>
<evidence type="ECO:0000259" key="2">
    <source>
        <dbReference type="Pfam" id="PF13495"/>
    </source>
</evidence>
<evidence type="ECO:0000313" key="3">
    <source>
        <dbReference type="EMBL" id="KXZ59113.1"/>
    </source>
</evidence>
<dbReference type="PATRIC" id="fig|36807.3.peg.2443"/>
<dbReference type="STRING" id="36807.Mlaev_02402"/>
<reference evidence="3 4" key="1">
    <citation type="submission" date="2016-01" db="EMBL/GenBank/DDBJ databases">
        <title>Draft genome sequences of Microbacterium laevaniformans LCDC 91-0039 and the type strain of Microbacterium hominis LCDC 84-209.</title>
        <authorList>
            <person name="Bernier A.-M."/>
            <person name="Bernard K."/>
        </authorList>
    </citation>
    <scope>NUCLEOTIDE SEQUENCE [LARGE SCALE GENOMIC DNA]</scope>
    <source>
        <strain evidence="3 4">LCDC 91-0039</strain>
    </source>
</reference>
<accession>A0A150HAF6</accession>
<proteinExistence type="predicted"/>
<feature type="domain" description="Integrase SAM-like N-terminal" evidence="2">
    <location>
        <begin position="25"/>
        <end position="94"/>
    </location>
</feature>
<keyword evidence="4" id="KW-1185">Reference proteome</keyword>
<dbReference type="EMBL" id="LRAD01000050">
    <property type="protein sequence ID" value="KXZ59113.1"/>
    <property type="molecule type" value="Genomic_DNA"/>
</dbReference>
<dbReference type="Gene3D" id="1.10.150.130">
    <property type="match status" value="1"/>
</dbReference>
<dbReference type="Pfam" id="PF13495">
    <property type="entry name" value="Phage_int_SAM_4"/>
    <property type="match status" value="1"/>
</dbReference>
<dbReference type="InterPro" id="IPR004107">
    <property type="entry name" value="Integrase_SAM-like_N"/>
</dbReference>
<dbReference type="GO" id="GO:0003677">
    <property type="term" value="F:DNA binding"/>
    <property type="evidence" value="ECO:0007669"/>
    <property type="project" value="UniProtKB-KW"/>
</dbReference>
<sequence>MRRTLRGVAPVIPLDPAKMMFDQMLEGFALSMRSRGLAPSTIQSRVSIAGRFQQFTGEYPWEWTERDVEDYTSSLLSGGTQLAHSTIRGYHLGLRCLESRGVLYPRYATRSSSRPSTRSAYVDGRR</sequence>
<dbReference type="AlphaFoldDB" id="A0A150HAF6"/>
<gene>
    <name evidence="3" type="ORF">Mlaev_02402</name>
</gene>
<name>A0A150HAF6_9MICO</name>
<protein>
    <recommendedName>
        <fullName evidence="2">Integrase SAM-like N-terminal domain-containing protein</fullName>
    </recommendedName>
</protein>
<evidence type="ECO:0000313" key="4">
    <source>
        <dbReference type="Proteomes" id="UP000075357"/>
    </source>
</evidence>
<comment type="caution">
    <text evidence="3">The sequence shown here is derived from an EMBL/GenBank/DDBJ whole genome shotgun (WGS) entry which is preliminary data.</text>
</comment>
<dbReference type="GO" id="GO:0015074">
    <property type="term" value="P:DNA integration"/>
    <property type="evidence" value="ECO:0007669"/>
    <property type="project" value="InterPro"/>
</dbReference>